<dbReference type="Proteomes" id="UP000026915">
    <property type="component" value="Chromosome 1"/>
</dbReference>
<dbReference type="HOGENOM" id="CLU_001724_2_3_1"/>
<keyword evidence="2" id="KW-0328">Glycosyltransferase</keyword>
<dbReference type="InterPro" id="IPR002213">
    <property type="entry name" value="UDP_glucos_trans"/>
</dbReference>
<keyword evidence="5" id="KW-1185">Reference proteome</keyword>
<dbReference type="FunFam" id="3.40.50.2000:FF:000088">
    <property type="entry name" value="Glycosyltransferase"/>
    <property type="match status" value="1"/>
</dbReference>
<dbReference type="SUPFAM" id="SSF53756">
    <property type="entry name" value="UDP-Glycosyltransferase/glycogen phosphorylase"/>
    <property type="match status" value="1"/>
</dbReference>
<comment type="similarity">
    <text evidence="1">Belongs to the UDP-glycosyltransferase family.</text>
</comment>
<dbReference type="EMBL" id="CM001879">
    <property type="protein sequence ID" value="EOX91919.1"/>
    <property type="molecule type" value="Genomic_DNA"/>
</dbReference>
<name>A0A061DHF6_THECC</name>
<dbReference type="AlphaFoldDB" id="A0A061DHF6"/>
<dbReference type="eggNOG" id="KOG1192">
    <property type="taxonomic scope" value="Eukaryota"/>
</dbReference>
<proteinExistence type="inferred from homology"/>
<dbReference type="Gramene" id="EOX91919">
    <property type="protein sequence ID" value="EOX91919"/>
    <property type="gene ID" value="TCM_000970"/>
</dbReference>
<dbReference type="Pfam" id="PF00201">
    <property type="entry name" value="UDPGT"/>
    <property type="match status" value="1"/>
</dbReference>
<dbReference type="FunCoup" id="A0A061DHF6">
    <property type="interactions" value="1"/>
</dbReference>
<dbReference type="PANTHER" id="PTHR48045:SF20">
    <property type="entry name" value="UDP-RHAMNOSE:RHAMNOSYLTRANSFERASE 1"/>
    <property type="match status" value="1"/>
</dbReference>
<evidence type="ECO:0000256" key="2">
    <source>
        <dbReference type="ARBA" id="ARBA00022676"/>
    </source>
</evidence>
<evidence type="ECO:0000313" key="4">
    <source>
        <dbReference type="EMBL" id="EOX91919.1"/>
    </source>
</evidence>
<dbReference type="FunFam" id="3.40.50.2000:FF:000037">
    <property type="entry name" value="Glycosyltransferase"/>
    <property type="match status" value="1"/>
</dbReference>
<dbReference type="InParanoid" id="A0A061DHF6"/>
<evidence type="ECO:0000256" key="3">
    <source>
        <dbReference type="ARBA" id="ARBA00022679"/>
    </source>
</evidence>
<evidence type="ECO:0000313" key="5">
    <source>
        <dbReference type="Proteomes" id="UP000026915"/>
    </source>
</evidence>
<sequence>MLPSARLPWFSTSHEAAAVVGRTPHATLSGSADGFRAFASVALPDSSTSEKQKKKKPITVAGESKLHIAMFPWLAFGHMIPFLEFAKLVAEKGHKISFSSTPKNIDRLPKLPPHLASLIYFIKLPLPQINHLPQNAEATIDVPLDDVWYFKKAYDGLQQPMAQLLQSLSPDWLLLDFAAYWLPSIARSLNIPNAFFSIVTAACLGYLGPPSFLMHGDEDHKKPEDYAVLPKWVTFPSTVRLKLYEVLKIYNGITGDKTNTSDFYRFGATLKDCDMVAVRSCMELEPEWLKLLEQLYEKPVIPVGELPTTDYNNSEETEGWKSMKEWLDKQEKGSVVYIAFGSEAKPSQEELNEIAQGLEFSGLPFLWVLRKSRGSTDAEPIKLPEGFEERTKERGVVLTTWAPQLKILAHDSIGGFLTHTGWSSVVEAPQFLRPLILFTFLADQGINARLLEEKKIGYSIPRKEQDGSFTRNSVAESLRLVVVEDEGKIYRDKAKEMKRVFGDRDKQNWYLDNFLGYLENHRRLKNPEVDGIDQN</sequence>
<keyword evidence="3" id="KW-0808">Transferase</keyword>
<dbReference type="CDD" id="cd03784">
    <property type="entry name" value="GT1_Gtf-like"/>
    <property type="match status" value="1"/>
</dbReference>
<protein>
    <submittedName>
        <fullName evidence="4">UDP-Glycosyltransferase superfamily protein, putative</fullName>
    </submittedName>
</protein>
<dbReference type="GO" id="GO:0008194">
    <property type="term" value="F:UDP-glycosyltransferase activity"/>
    <property type="evidence" value="ECO:0000318"/>
    <property type="project" value="GO_Central"/>
</dbReference>
<gene>
    <name evidence="4" type="ORF">TCM_000970</name>
</gene>
<evidence type="ECO:0000256" key="1">
    <source>
        <dbReference type="ARBA" id="ARBA00009995"/>
    </source>
</evidence>
<reference evidence="4 5" key="1">
    <citation type="journal article" date="2013" name="Genome Biol.">
        <title>The genome sequence of the most widely cultivated cacao type and its use to identify candidate genes regulating pod color.</title>
        <authorList>
            <person name="Motamayor J.C."/>
            <person name="Mockaitis K."/>
            <person name="Schmutz J."/>
            <person name="Haiminen N."/>
            <person name="Iii D.L."/>
            <person name="Cornejo O."/>
            <person name="Findley S.D."/>
            <person name="Zheng P."/>
            <person name="Utro F."/>
            <person name="Royaert S."/>
            <person name="Saski C."/>
            <person name="Jenkins J."/>
            <person name="Podicheti R."/>
            <person name="Zhao M."/>
            <person name="Scheffler B.E."/>
            <person name="Stack J.C."/>
            <person name="Feltus F.A."/>
            <person name="Mustiga G.M."/>
            <person name="Amores F."/>
            <person name="Phillips W."/>
            <person name="Marelli J.P."/>
            <person name="May G.D."/>
            <person name="Shapiro H."/>
            <person name="Ma J."/>
            <person name="Bustamante C.D."/>
            <person name="Schnell R.J."/>
            <person name="Main D."/>
            <person name="Gilbert D."/>
            <person name="Parida L."/>
            <person name="Kuhn D.N."/>
        </authorList>
    </citation>
    <scope>NUCLEOTIDE SEQUENCE [LARGE SCALE GENOMIC DNA]</scope>
    <source>
        <strain evidence="5">cv. Matina 1-6</strain>
    </source>
</reference>
<dbReference type="PANTHER" id="PTHR48045">
    <property type="entry name" value="UDP-GLYCOSYLTRANSFERASE 72B1"/>
    <property type="match status" value="1"/>
</dbReference>
<organism evidence="4 5">
    <name type="scientific">Theobroma cacao</name>
    <name type="common">Cacao</name>
    <name type="synonym">Cocoa</name>
    <dbReference type="NCBI Taxonomy" id="3641"/>
    <lineage>
        <taxon>Eukaryota</taxon>
        <taxon>Viridiplantae</taxon>
        <taxon>Streptophyta</taxon>
        <taxon>Embryophyta</taxon>
        <taxon>Tracheophyta</taxon>
        <taxon>Spermatophyta</taxon>
        <taxon>Magnoliopsida</taxon>
        <taxon>eudicotyledons</taxon>
        <taxon>Gunneridae</taxon>
        <taxon>Pentapetalae</taxon>
        <taxon>rosids</taxon>
        <taxon>malvids</taxon>
        <taxon>Malvales</taxon>
        <taxon>Malvaceae</taxon>
        <taxon>Byttnerioideae</taxon>
        <taxon>Theobroma</taxon>
    </lineage>
</organism>
<accession>A0A061DHF6</accession>
<dbReference type="Gene3D" id="3.40.50.2000">
    <property type="entry name" value="Glycogen Phosphorylase B"/>
    <property type="match status" value="2"/>
</dbReference>
<dbReference type="OMA" id="SYWVPSV"/>